<name>A0A157PLH5_9BORD</name>
<keyword evidence="2" id="KW-1185">Reference proteome</keyword>
<sequence>MLRGIAKSESNGLLVAQSFTATYHGLIGLASQDADPALTMTNPAYYLHGAKAWQSLKTVEEGQVYVFETRNATRDPLDYGAGWRRSCTAGSAVAASTVAPQLTGQSIPLVCVDQNSNNVTGREVGYAWLSDYGVALQTRVTRANGITQTRYTRVQVR</sequence>
<organism evidence="1 2">
    <name type="scientific">Bordetella trematum</name>
    <dbReference type="NCBI Taxonomy" id="123899"/>
    <lineage>
        <taxon>Bacteria</taxon>
        <taxon>Pseudomonadati</taxon>
        <taxon>Pseudomonadota</taxon>
        <taxon>Betaproteobacteria</taxon>
        <taxon>Burkholderiales</taxon>
        <taxon>Alcaligenaceae</taxon>
        <taxon>Bordetella</taxon>
    </lineage>
</organism>
<evidence type="ECO:0000313" key="1">
    <source>
        <dbReference type="EMBL" id="SAI69898.1"/>
    </source>
</evidence>
<dbReference type="EMBL" id="LT546645">
    <property type="protein sequence ID" value="SAI69898.1"/>
    <property type="molecule type" value="Genomic_DNA"/>
</dbReference>
<dbReference type="RefSeq" id="WP_063491869.1">
    <property type="nucleotide sequence ID" value="NZ_CP016340.1"/>
</dbReference>
<keyword evidence="1" id="KW-0449">Lipoprotein</keyword>
<reference evidence="1 2" key="1">
    <citation type="submission" date="2016-04" db="EMBL/GenBank/DDBJ databases">
        <authorList>
            <consortium name="Pathogen Informatics"/>
        </authorList>
    </citation>
    <scope>NUCLEOTIDE SEQUENCE [LARGE SCALE GENOMIC DNA]</scope>
    <source>
        <strain evidence="1 2">H044680328</strain>
    </source>
</reference>
<proteinExistence type="predicted"/>
<dbReference type="KEGG" id="btrm:SAMEA390648701978"/>
<dbReference type="STRING" id="123899.SAMEA3906487_01978"/>
<accession>A0A157PLH5</accession>
<dbReference type="PATRIC" id="fig|123899.6.peg.1970"/>
<dbReference type="OrthoDB" id="8639459at2"/>
<dbReference type="AlphaFoldDB" id="A0A157PLH5"/>
<dbReference type="eggNOG" id="ENOG5031DKV">
    <property type="taxonomic scope" value="Bacteria"/>
</dbReference>
<protein>
    <submittedName>
        <fullName evidence="1">Lipoprotein</fullName>
    </submittedName>
</protein>
<dbReference type="Proteomes" id="UP000076825">
    <property type="component" value="Chromosome 1"/>
</dbReference>
<evidence type="ECO:0000313" key="2">
    <source>
        <dbReference type="Proteomes" id="UP000076825"/>
    </source>
</evidence>
<dbReference type="GeneID" id="56590746"/>
<gene>
    <name evidence="1" type="ORF">SAMEA3906487_01978</name>
</gene>